<organism evidence="1 2">
    <name type="scientific">Citrus x changshan-huyou</name>
    <dbReference type="NCBI Taxonomy" id="2935761"/>
    <lineage>
        <taxon>Eukaryota</taxon>
        <taxon>Viridiplantae</taxon>
        <taxon>Streptophyta</taxon>
        <taxon>Embryophyta</taxon>
        <taxon>Tracheophyta</taxon>
        <taxon>Spermatophyta</taxon>
        <taxon>Magnoliopsida</taxon>
        <taxon>eudicotyledons</taxon>
        <taxon>Gunneridae</taxon>
        <taxon>Pentapetalae</taxon>
        <taxon>rosids</taxon>
        <taxon>malvids</taxon>
        <taxon>Sapindales</taxon>
        <taxon>Rutaceae</taxon>
        <taxon>Aurantioideae</taxon>
        <taxon>Citrus</taxon>
    </lineage>
</organism>
<keyword evidence="2" id="KW-1185">Reference proteome</keyword>
<name>A0AAP0Q9S1_9ROSI</name>
<dbReference type="Proteomes" id="UP001428341">
    <property type="component" value="Unassembled WGS sequence"/>
</dbReference>
<comment type="caution">
    <text evidence="1">The sequence shown here is derived from an EMBL/GenBank/DDBJ whole genome shotgun (WGS) entry which is preliminary data.</text>
</comment>
<evidence type="ECO:0000313" key="1">
    <source>
        <dbReference type="EMBL" id="KAK9175309.1"/>
    </source>
</evidence>
<protein>
    <submittedName>
        <fullName evidence="1">Uncharacterized protein</fullName>
    </submittedName>
</protein>
<gene>
    <name evidence="1" type="ORF">WN944_027315</name>
</gene>
<sequence length="88" mass="10207">MDANNSTKLLSSQSDGSHCWTFFSTTAYREGNKVPLNDWLTWTSIKHNINTKGNMAREDKWDKTLQTKYMRQAQEQMRAIVSLFAFGK</sequence>
<accession>A0AAP0Q9S1</accession>
<dbReference type="EMBL" id="JBCGBO010000025">
    <property type="protein sequence ID" value="KAK9175309.1"/>
    <property type="molecule type" value="Genomic_DNA"/>
</dbReference>
<dbReference type="AlphaFoldDB" id="A0AAP0Q9S1"/>
<evidence type="ECO:0000313" key="2">
    <source>
        <dbReference type="Proteomes" id="UP001428341"/>
    </source>
</evidence>
<proteinExistence type="predicted"/>
<reference evidence="1 2" key="1">
    <citation type="submission" date="2024-05" db="EMBL/GenBank/DDBJ databases">
        <title>Haplotype-resolved chromosome-level genome assembly of Huyou (Citrus changshanensis).</title>
        <authorList>
            <person name="Miao C."/>
            <person name="Chen W."/>
            <person name="Wu Y."/>
            <person name="Wang L."/>
            <person name="Zhao S."/>
            <person name="Grierson D."/>
            <person name="Xu C."/>
            <person name="Chen K."/>
        </authorList>
    </citation>
    <scope>NUCLEOTIDE SEQUENCE [LARGE SCALE GENOMIC DNA]</scope>
    <source>
        <strain evidence="1">01-14</strain>
        <tissue evidence="1">Leaf</tissue>
    </source>
</reference>